<feature type="short sequence motif" description="Interaction with polymerase core subunit RpoC" evidence="6">
    <location>
        <begin position="406"/>
        <end position="409"/>
    </location>
</feature>
<dbReference type="Gene3D" id="1.10.220.120">
    <property type="entry name" value="Sigma-70 factor, region 1.1"/>
    <property type="match status" value="1"/>
</dbReference>
<feature type="region of interest" description="Sigma-70 factor domain-3" evidence="6">
    <location>
        <begin position="461"/>
        <end position="537"/>
    </location>
</feature>
<dbReference type="InterPro" id="IPR013324">
    <property type="entry name" value="RNA_pol_sigma_r3/r4-like"/>
</dbReference>
<dbReference type="InterPro" id="IPR007631">
    <property type="entry name" value="RNA_pol_sigma_70_non-ess"/>
</dbReference>
<evidence type="ECO:0000256" key="2">
    <source>
        <dbReference type="ARBA" id="ARBA00023015"/>
    </source>
</evidence>
<gene>
    <name evidence="6 9" type="primary">rpoD</name>
    <name evidence="9" type="ORF">FW784_10580</name>
</gene>
<dbReference type="Pfam" id="PF04539">
    <property type="entry name" value="Sigma70_r3"/>
    <property type="match status" value="1"/>
</dbReference>
<evidence type="ECO:0000259" key="8">
    <source>
        <dbReference type="PROSITE" id="PS00716"/>
    </source>
</evidence>
<dbReference type="HAMAP" id="MF_00963">
    <property type="entry name" value="Sigma70_RpoD_SigA"/>
    <property type="match status" value="1"/>
</dbReference>
<dbReference type="FunFam" id="1.10.601.10:FF:000002">
    <property type="entry name" value="RNA polymerase sigma factor RpoD"/>
    <property type="match status" value="1"/>
</dbReference>
<dbReference type="EMBL" id="VTRV01000123">
    <property type="protein sequence ID" value="TZF87884.1"/>
    <property type="molecule type" value="Genomic_DNA"/>
</dbReference>
<dbReference type="NCBIfam" id="NF004208">
    <property type="entry name" value="PRK05658.1"/>
    <property type="match status" value="1"/>
</dbReference>
<comment type="subunit">
    <text evidence="6">Interacts transiently with the RNA polymerase catalytic core.</text>
</comment>
<evidence type="ECO:0000256" key="6">
    <source>
        <dbReference type="HAMAP-Rule" id="MF_00963"/>
    </source>
</evidence>
<evidence type="ECO:0000256" key="3">
    <source>
        <dbReference type="ARBA" id="ARBA00023082"/>
    </source>
</evidence>
<dbReference type="InterPro" id="IPR009042">
    <property type="entry name" value="RNA_pol_sigma70_r1_2"/>
</dbReference>
<keyword evidence="4 6" id="KW-0238">DNA-binding</keyword>
<dbReference type="PROSITE" id="PS00716">
    <property type="entry name" value="SIGMA70_2"/>
    <property type="match status" value="1"/>
</dbReference>
<name>A0A5D8Z5A9_9GAMM</name>
<keyword evidence="3 6" id="KW-0731">Sigma factor</keyword>
<keyword evidence="10" id="KW-1185">Reference proteome</keyword>
<dbReference type="InterPro" id="IPR007127">
    <property type="entry name" value="RNA_pol_sigma_70_r1_1"/>
</dbReference>
<dbReference type="RefSeq" id="WP_149353309.1">
    <property type="nucleotide sequence ID" value="NZ_VTRV01000123.1"/>
</dbReference>
<dbReference type="PROSITE" id="PS00715">
    <property type="entry name" value="SIGMA70_1"/>
    <property type="match status" value="1"/>
</dbReference>
<comment type="subcellular location">
    <subcellularLocation>
        <location evidence="6">Cytoplasm</location>
    </subcellularLocation>
</comment>
<dbReference type="AlphaFoldDB" id="A0A5D8Z5A9"/>
<proteinExistence type="inferred from homology"/>
<dbReference type="CDD" id="cd06171">
    <property type="entry name" value="Sigma70_r4"/>
    <property type="match status" value="1"/>
</dbReference>
<dbReference type="Proteomes" id="UP000323164">
    <property type="component" value="Unassembled WGS sequence"/>
</dbReference>
<dbReference type="InterPro" id="IPR050239">
    <property type="entry name" value="Sigma-70_RNA_pol_init_factors"/>
</dbReference>
<dbReference type="SUPFAM" id="SSF88946">
    <property type="entry name" value="Sigma2 domain of RNA polymerase sigma factors"/>
    <property type="match status" value="1"/>
</dbReference>
<sequence length="617" mass="69778">MANERQTPQSDIKQLISKGLEQGYLTYAEVNDHLPDDVVDPEQIEDIIGMINGMGIEVHEVAPDAETLLLAGQQAGGREVDDTAAEEAAAALVSLDSEGGRTTDPVRMYMREMGTVELLTREGEIAIAKRIEEGLVQVQASLASFPGTIAQILGDYELHKGGKKRLAEVIVGFLDLIDEVPPEIPVPVVADIEVADDEAEVEATEEAEEVGPTGPDPLEVASRFGAMGELYAKFEKSHAKNGPDHKTTKKIREEMAEIFITLKLPLNLTDALVRNLRESVAKVKEHERRILDLSVRVAKMPRKDFIRAWDGNQTNLEWVDELLKRKQKWASALRDVKDRIVFEQQATIDEEQRMKVTLAELREISRAMAYGEAKARKAKKEMVEANLRLVISIAKKYTNRGLQFLDLIQEGNIGLMKAVDKFEYRRGYKFSTYATWWIRQAITRSIADQARTIRIPVHMIETINKLNRISRQMLQTYGREATPEELAKEMDMPEDKIRKVMKIAKEPISMETPIGDDEDSHLGDFIEDTNVMSPIDATTDINLSETVRDVLASLTPREAKVLRMRFGIDMNTDHTLEEVGKQFDVTRERIRQIEAKALRKLRHPSRSEQLRSFLDID</sequence>
<organism evidence="9 10">
    <name type="scientific">Cognatilysobacter lacus</name>
    <dbReference type="NCBI Taxonomy" id="1643323"/>
    <lineage>
        <taxon>Bacteria</taxon>
        <taxon>Pseudomonadati</taxon>
        <taxon>Pseudomonadota</taxon>
        <taxon>Gammaproteobacteria</taxon>
        <taxon>Lysobacterales</taxon>
        <taxon>Lysobacteraceae</taxon>
        <taxon>Cognatilysobacter</taxon>
    </lineage>
</organism>
<dbReference type="PANTHER" id="PTHR30603">
    <property type="entry name" value="RNA POLYMERASE SIGMA FACTOR RPO"/>
    <property type="match status" value="1"/>
</dbReference>
<evidence type="ECO:0000313" key="10">
    <source>
        <dbReference type="Proteomes" id="UP000323164"/>
    </source>
</evidence>
<dbReference type="Pfam" id="PF03979">
    <property type="entry name" value="Sigma70_r1_1"/>
    <property type="match status" value="1"/>
</dbReference>
<dbReference type="InterPro" id="IPR013325">
    <property type="entry name" value="RNA_pol_sigma_r2"/>
</dbReference>
<comment type="function">
    <text evidence="6">Sigma factors are initiation factors that promote the attachment of RNA polymerase to specific initiation sites and are then released. This sigma factor is the primary sigma factor during exponential growth.</text>
</comment>
<reference evidence="9 10" key="1">
    <citation type="submission" date="2019-08" db="EMBL/GenBank/DDBJ databases">
        <title>Draft genome sequence of Lysobacter sp. UKS-15.</title>
        <authorList>
            <person name="Im W.-T."/>
        </authorList>
    </citation>
    <scope>NUCLEOTIDE SEQUENCE [LARGE SCALE GENOMIC DNA]</scope>
    <source>
        <strain evidence="9 10">UKS-15</strain>
    </source>
</reference>
<evidence type="ECO:0000256" key="4">
    <source>
        <dbReference type="ARBA" id="ARBA00023125"/>
    </source>
</evidence>
<dbReference type="GO" id="GO:0005737">
    <property type="term" value="C:cytoplasm"/>
    <property type="evidence" value="ECO:0007669"/>
    <property type="project" value="UniProtKB-SubCell"/>
</dbReference>
<dbReference type="InterPro" id="IPR007630">
    <property type="entry name" value="RNA_pol_sigma70_r4"/>
</dbReference>
<feature type="DNA-binding region" description="H-T-H motif" evidence="6">
    <location>
        <begin position="576"/>
        <end position="595"/>
    </location>
</feature>
<dbReference type="NCBIfam" id="TIGR02937">
    <property type="entry name" value="sigma70-ECF"/>
    <property type="match status" value="1"/>
</dbReference>
<evidence type="ECO:0000256" key="5">
    <source>
        <dbReference type="ARBA" id="ARBA00023163"/>
    </source>
</evidence>
<feature type="domain" description="RNA polymerase sigma-70" evidence="7">
    <location>
        <begin position="406"/>
        <end position="419"/>
    </location>
</feature>
<dbReference type="OrthoDB" id="9809557at2"/>
<dbReference type="InterPro" id="IPR007627">
    <property type="entry name" value="RNA_pol_sigma70_r2"/>
</dbReference>
<dbReference type="GO" id="GO:0006352">
    <property type="term" value="P:DNA-templated transcription initiation"/>
    <property type="evidence" value="ECO:0007669"/>
    <property type="project" value="UniProtKB-UniRule"/>
</dbReference>
<keyword evidence="1 6" id="KW-0963">Cytoplasm</keyword>
<dbReference type="PRINTS" id="PR00046">
    <property type="entry name" value="SIGMA70FCT"/>
</dbReference>
<accession>A0A5D8Z5A9</accession>
<dbReference type="Gene3D" id="1.10.10.10">
    <property type="entry name" value="Winged helix-like DNA-binding domain superfamily/Winged helix DNA-binding domain"/>
    <property type="match status" value="2"/>
</dbReference>
<evidence type="ECO:0000313" key="9">
    <source>
        <dbReference type="EMBL" id="TZF87884.1"/>
    </source>
</evidence>
<dbReference type="InterPro" id="IPR036388">
    <property type="entry name" value="WH-like_DNA-bd_sf"/>
</dbReference>
<dbReference type="PANTHER" id="PTHR30603:SF60">
    <property type="entry name" value="RNA POLYMERASE SIGMA FACTOR RPOD"/>
    <property type="match status" value="1"/>
</dbReference>
<dbReference type="Pfam" id="PF04545">
    <property type="entry name" value="Sigma70_r4"/>
    <property type="match status" value="1"/>
</dbReference>
<dbReference type="FunFam" id="1.10.10.10:FF:000004">
    <property type="entry name" value="RNA polymerase sigma factor SigA"/>
    <property type="match status" value="1"/>
</dbReference>
<dbReference type="InterPro" id="IPR028630">
    <property type="entry name" value="Sigma70_RpoD"/>
</dbReference>
<dbReference type="InterPro" id="IPR007624">
    <property type="entry name" value="RNA_pol_sigma70_r3"/>
</dbReference>
<dbReference type="NCBIfam" id="TIGR02393">
    <property type="entry name" value="RpoD_Cterm"/>
    <property type="match status" value="1"/>
</dbReference>
<keyword evidence="2 6" id="KW-0805">Transcription regulation</keyword>
<dbReference type="FunFam" id="1.10.220.120:FF:000001">
    <property type="entry name" value="RNA polymerase sigma factor RpoD"/>
    <property type="match status" value="1"/>
</dbReference>
<evidence type="ECO:0000259" key="7">
    <source>
        <dbReference type="PROSITE" id="PS00715"/>
    </source>
</evidence>
<feature type="domain" description="RNA polymerase sigma-70" evidence="8">
    <location>
        <begin position="575"/>
        <end position="601"/>
    </location>
</feature>
<comment type="similarity">
    <text evidence="6">Belongs to the sigma-70 factor family. RpoD/SigA subfamily.</text>
</comment>
<dbReference type="Pfam" id="PF04542">
    <property type="entry name" value="Sigma70_r2"/>
    <property type="match status" value="1"/>
</dbReference>
<dbReference type="InterPro" id="IPR012760">
    <property type="entry name" value="RNA_pol_sigma_RpoD_C"/>
</dbReference>
<dbReference type="FunFam" id="1.10.10.10:FF:000002">
    <property type="entry name" value="RNA polymerase sigma factor SigA"/>
    <property type="match status" value="1"/>
</dbReference>
<dbReference type="InterPro" id="IPR000943">
    <property type="entry name" value="RNA_pol_sigma70"/>
</dbReference>
<dbReference type="InterPro" id="IPR014284">
    <property type="entry name" value="RNA_pol_sigma-70_dom"/>
</dbReference>
<dbReference type="GO" id="GO:0003677">
    <property type="term" value="F:DNA binding"/>
    <property type="evidence" value="ECO:0007669"/>
    <property type="project" value="UniProtKB-UniRule"/>
</dbReference>
<comment type="caution">
    <text evidence="9">The sequence shown here is derived from an EMBL/GenBank/DDBJ whole genome shotgun (WGS) entry which is preliminary data.</text>
</comment>
<dbReference type="SUPFAM" id="SSF88659">
    <property type="entry name" value="Sigma3 and sigma4 domains of RNA polymerase sigma factors"/>
    <property type="match status" value="2"/>
</dbReference>
<dbReference type="Pfam" id="PF04546">
    <property type="entry name" value="Sigma70_ner"/>
    <property type="match status" value="1"/>
</dbReference>
<feature type="region of interest" description="Sigma-70 factor domain-4" evidence="6">
    <location>
        <begin position="550"/>
        <end position="603"/>
    </location>
</feature>
<evidence type="ECO:0000256" key="1">
    <source>
        <dbReference type="ARBA" id="ARBA00022490"/>
    </source>
</evidence>
<dbReference type="InterPro" id="IPR042189">
    <property type="entry name" value="RNA_pol_sigma_70_r1_1_sf"/>
</dbReference>
<feature type="region of interest" description="Sigma-70 factor domain-2" evidence="6">
    <location>
        <begin position="382"/>
        <end position="452"/>
    </location>
</feature>
<dbReference type="Pfam" id="PF00140">
    <property type="entry name" value="Sigma70_r1_2"/>
    <property type="match status" value="1"/>
</dbReference>
<protein>
    <recommendedName>
        <fullName evidence="6">RNA polymerase sigma factor RpoD</fullName>
    </recommendedName>
    <alternativeName>
        <fullName evidence="6">Sigma-70</fullName>
    </alternativeName>
</protein>
<keyword evidence="5 6" id="KW-0804">Transcription</keyword>
<dbReference type="GO" id="GO:0016987">
    <property type="term" value="F:sigma factor activity"/>
    <property type="evidence" value="ECO:0007669"/>
    <property type="project" value="UniProtKB-UniRule"/>
</dbReference>
<dbReference type="Gene3D" id="1.10.601.10">
    <property type="entry name" value="RNA Polymerase Primary Sigma Factor"/>
    <property type="match status" value="1"/>
</dbReference>